<protein>
    <submittedName>
        <fullName evidence="1">Uncharacterized protein</fullName>
    </submittedName>
</protein>
<evidence type="ECO:0000313" key="2">
    <source>
        <dbReference type="Proteomes" id="UP001055811"/>
    </source>
</evidence>
<reference evidence="1 2" key="2">
    <citation type="journal article" date="2022" name="Mol. Ecol. Resour.">
        <title>The genomes of chicory, endive, great burdock and yacon provide insights into Asteraceae paleo-polyploidization history and plant inulin production.</title>
        <authorList>
            <person name="Fan W."/>
            <person name="Wang S."/>
            <person name="Wang H."/>
            <person name="Wang A."/>
            <person name="Jiang F."/>
            <person name="Liu H."/>
            <person name="Zhao H."/>
            <person name="Xu D."/>
            <person name="Zhang Y."/>
        </authorList>
    </citation>
    <scope>NUCLEOTIDE SEQUENCE [LARGE SCALE GENOMIC DNA]</scope>
    <source>
        <strain evidence="2">cv. Punajuju</strain>
        <tissue evidence="1">Leaves</tissue>
    </source>
</reference>
<dbReference type="Proteomes" id="UP001055811">
    <property type="component" value="Linkage Group LG06"/>
</dbReference>
<reference evidence="2" key="1">
    <citation type="journal article" date="2022" name="Mol. Ecol. Resour.">
        <title>The genomes of chicory, endive, great burdock and yacon provide insights into Asteraceae palaeo-polyploidization history and plant inulin production.</title>
        <authorList>
            <person name="Fan W."/>
            <person name="Wang S."/>
            <person name="Wang H."/>
            <person name="Wang A."/>
            <person name="Jiang F."/>
            <person name="Liu H."/>
            <person name="Zhao H."/>
            <person name="Xu D."/>
            <person name="Zhang Y."/>
        </authorList>
    </citation>
    <scope>NUCLEOTIDE SEQUENCE [LARGE SCALE GENOMIC DNA]</scope>
    <source>
        <strain evidence="2">cv. Punajuju</strain>
    </source>
</reference>
<accession>A0ACB9BHJ7</accession>
<organism evidence="1 2">
    <name type="scientific">Cichorium intybus</name>
    <name type="common">Chicory</name>
    <dbReference type="NCBI Taxonomy" id="13427"/>
    <lineage>
        <taxon>Eukaryota</taxon>
        <taxon>Viridiplantae</taxon>
        <taxon>Streptophyta</taxon>
        <taxon>Embryophyta</taxon>
        <taxon>Tracheophyta</taxon>
        <taxon>Spermatophyta</taxon>
        <taxon>Magnoliopsida</taxon>
        <taxon>eudicotyledons</taxon>
        <taxon>Gunneridae</taxon>
        <taxon>Pentapetalae</taxon>
        <taxon>asterids</taxon>
        <taxon>campanulids</taxon>
        <taxon>Asterales</taxon>
        <taxon>Asteraceae</taxon>
        <taxon>Cichorioideae</taxon>
        <taxon>Cichorieae</taxon>
        <taxon>Cichoriinae</taxon>
        <taxon>Cichorium</taxon>
    </lineage>
</organism>
<proteinExistence type="predicted"/>
<sequence length="319" mass="37235">MDEIKELKEKFLAELDQVRSLVQKLEDKEAEITNYSTNLDTTGNEETFTHSQYPDYMDRRALSISHSKMGPDLIDRQALMRVNSEIGPLVNQETTQTTPPLSVSILDNNTNDMCPFWFQGVDFVKRLWLLYVDRDTWWVRYKGDVNKWRRWMAQHEKDGGDCYLLLLRKEMAVFVHVALKTLIVIHRALRELDPTFQEELLNYGRSRNHVLNLCYFKDDSSPNAWDYSGWVRTYALYLEERLECLRVLKYDVGTERSRTKDLDTPDLVEQLPALQQLLFRVLGCQPQRAAVHNFVIQLALSMASKSVSNGYCLGLKKRA</sequence>
<gene>
    <name evidence="1" type="ORF">L2E82_32267</name>
</gene>
<dbReference type="EMBL" id="CM042014">
    <property type="protein sequence ID" value="KAI3721261.1"/>
    <property type="molecule type" value="Genomic_DNA"/>
</dbReference>
<name>A0ACB9BHJ7_CICIN</name>
<keyword evidence="2" id="KW-1185">Reference proteome</keyword>
<comment type="caution">
    <text evidence="1">The sequence shown here is derived from an EMBL/GenBank/DDBJ whole genome shotgun (WGS) entry which is preliminary data.</text>
</comment>
<evidence type="ECO:0000313" key="1">
    <source>
        <dbReference type="EMBL" id="KAI3721261.1"/>
    </source>
</evidence>